<protein>
    <submittedName>
        <fullName evidence="3">Uncharacterized protein</fullName>
    </submittedName>
</protein>
<gene>
    <name evidence="3" type="ORF">CITCOLO1_LOCUS3269</name>
</gene>
<dbReference type="Proteomes" id="UP001642487">
    <property type="component" value="Chromosome 10"/>
</dbReference>
<keyword evidence="2" id="KW-0732">Signal</keyword>
<feature type="signal peptide" evidence="2">
    <location>
        <begin position="1"/>
        <end position="26"/>
    </location>
</feature>
<feature type="transmembrane region" description="Helical" evidence="1">
    <location>
        <begin position="66"/>
        <end position="86"/>
    </location>
</feature>
<name>A0ABP0XU04_9ROSI</name>
<keyword evidence="1" id="KW-0472">Membrane</keyword>
<dbReference type="EMBL" id="OZ021744">
    <property type="protein sequence ID" value="CAK9311609.1"/>
    <property type="molecule type" value="Genomic_DNA"/>
</dbReference>
<keyword evidence="1" id="KW-1133">Transmembrane helix</keyword>
<evidence type="ECO:0000256" key="2">
    <source>
        <dbReference type="SAM" id="SignalP"/>
    </source>
</evidence>
<organism evidence="3 4">
    <name type="scientific">Citrullus colocynthis</name>
    <name type="common">colocynth</name>
    <dbReference type="NCBI Taxonomy" id="252529"/>
    <lineage>
        <taxon>Eukaryota</taxon>
        <taxon>Viridiplantae</taxon>
        <taxon>Streptophyta</taxon>
        <taxon>Embryophyta</taxon>
        <taxon>Tracheophyta</taxon>
        <taxon>Spermatophyta</taxon>
        <taxon>Magnoliopsida</taxon>
        <taxon>eudicotyledons</taxon>
        <taxon>Gunneridae</taxon>
        <taxon>Pentapetalae</taxon>
        <taxon>rosids</taxon>
        <taxon>fabids</taxon>
        <taxon>Cucurbitales</taxon>
        <taxon>Cucurbitaceae</taxon>
        <taxon>Benincaseae</taxon>
        <taxon>Citrullus</taxon>
    </lineage>
</organism>
<feature type="chain" id="PRO_5046533068" evidence="2">
    <location>
        <begin position="27"/>
        <end position="143"/>
    </location>
</feature>
<feature type="transmembrane region" description="Helical" evidence="1">
    <location>
        <begin position="98"/>
        <end position="119"/>
    </location>
</feature>
<evidence type="ECO:0000313" key="4">
    <source>
        <dbReference type="Proteomes" id="UP001642487"/>
    </source>
</evidence>
<sequence>MSEDHQLWMVLGRLFLCGLLAPYSRTWLEHSSQDTGTPLGTFALGSSSFSCAWLKSLQHRFQLKPTAYFLFLALFLFAKLTTLHLSESWLFRLSLVKSSIYLFGDGLGTCVLTTFRALYRASNSSSRVTYLWGGSSWPQCPLS</sequence>
<accession>A0ABP0XU04</accession>
<evidence type="ECO:0000313" key="3">
    <source>
        <dbReference type="EMBL" id="CAK9311609.1"/>
    </source>
</evidence>
<proteinExistence type="predicted"/>
<keyword evidence="1" id="KW-0812">Transmembrane</keyword>
<evidence type="ECO:0000256" key="1">
    <source>
        <dbReference type="SAM" id="Phobius"/>
    </source>
</evidence>
<reference evidence="3 4" key="1">
    <citation type="submission" date="2024-03" db="EMBL/GenBank/DDBJ databases">
        <authorList>
            <person name="Gkanogiannis A."/>
            <person name="Becerra Lopez-Lavalle L."/>
        </authorList>
    </citation>
    <scope>NUCLEOTIDE SEQUENCE [LARGE SCALE GENOMIC DNA]</scope>
</reference>
<keyword evidence="4" id="KW-1185">Reference proteome</keyword>